<keyword evidence="4" id="KW-0456">Lyase</keyword>
<evidence type="ECO:0000313" key="7">
    <source>
        <dbReference type="Proteomes" id="UP000242682"/>
    </source>
</evidence>
<reference evidence="6 7" key="1">
    <citation type="submission" date="2018-03" db="EMBL/GenBank/DDBJ databases">
        <title>Genomic Encyclopedia of Type Strains, Phase III (KMG-III): the genomes of soil and plant-associated and newly described type strains.</title>
        <authorList>
            <person name="Whitman W."/>
        </authorList>
    </citation>
    <scope>NUCLEOTIDE SEQUENCE [LARGE SCALE GENOMIC DNA]</scope>
    <source>
        <strain evidence="6 7">CGMCC 1.12259</strain>
    </source>
</reference>
<dbReference type="InterPro" id="IPR013785">
    <property type="entry name" value="Aldolase_TIM"/>
</dbReference>
<dbReference type="InterPro" id="IPR000887">
    <property type="entry name" value="Aldlse_KDPG_KHG"/>
</dbReference>
<organism evidence="6 7">
    <name type="scientific">Planomicrobium soli</name>
    <dbReference type="NCBI Taxonomy" id="1176648"/>
    <lineage>
        <taxon>Bacteria</taxon>
        <taxon>Bacillati</taxon>
        <taxon>Bacillota</taxon>
        <taxon>Bacilli</taxon>
        <taxon>Bacillales</taxon>
        <taxon>Caryophanaceae</taxon>
        <taxon>Planomicrobium</taxon>
    </lineage>
</organism>
<dbReference type="Gene3D" id="3.20.20.70">
    <property type="entry name" value="Aldolase class I"/>
    <property type="match status" value="1"/>
</dbReference>
<dbReference type="AlphaFoldDB" id="A0A2P8H1U5"/>
<evidence type="ECO:0000256" key="2">
    <source>
        <dbReference type="ARBA" id="ARBA00006906"/>
    </source>
</evidence>
<evidence type="ECO:0000256" key="4">
    <source>
        <dbReference type="ARBA" id="ARBA00023239"/>
    </source>
</evidence>
<keyword evidence="7" id="KW-1185">Reference proteome</keyword>
<accession>A0A2P8H1U5</accession>
<sequence length="206" mass="22018">MNIDQLKSLPIIPVLRKIPYEKSEEIVQALFDGGIRAVEITMESVGAESMIRETFEKYGEKMLVGAGTVLSIDDCKRAIEAGAQFIVSPAFDEEVVAYAVNSGVPVIPGVFTPSEMLRADKAGALMVKLFPASVLGPSFIKDVKGPLGHIDIITTGGITKETAKGYLDAGAVAIGAGGALLKKELIEANDWDGIKKEAELWLKNLK</sequence>
<dbReference type="Proteomes" id="UP000242682">
    <property type="component" value="Unassembled WGS sequence"/>
</dbReference>
<dbReference type="PANTHER" id="PTHR30246">
    <property type="entry name" value="2-KETO-3-DEOXY-6-PHOSPHOGLUCONATE ALDOLASE"/>
    <property type="match status" value="1"/>
</dbReference>
<dbReference type="RefSeq" id="WP_106533506.1">
    <property type="nucleotide sequence ID" value="NZ_PYAT01000006.1"/>
</dbReference>
<evidence type="ECO:0000313" key="6">
    <source>
        <dbReference type="EMBL" id="PSL40186.1"/>
    </source>
</evidence>
<dbReference type="PANTHER" id="PTHR30246:SF1">
    <property type="entry name" value="2-DEHYDRO-3-DEOXY-6-PHOSPHOGALACTONATE ALDOLASE-RELATED"/>
    <property type="match status" value="1"/>
</dbReference>
<dbReference type="EMBL" id="PYAT01000006">
    <property type="protein sequence ID" value="PSL40186.1"/>
    <property type="molecule type" value="Genomic_DNA"/>
</dbReference>
<dbReference type="InterPro" id="IPR031338">
    <property type="entry name" value="KDPG/KHG_AS_2"/>
</dbReference>
<dbReference type="Pfam" id="PF01081">
    <property type="entry name" value="Aldolase"/>
    <property type="match status" value="1"/>
</dbReference>
<comment type="similarity">
    <text evidence="2">Belongs to the KHG/KDPG aldolase family.</text>
</comment>
<proteinExistence type="inferred from homology"/>
<keyword evidence="5" id="KW-0119">Carbohydrate metabolism</keyword>
<comment type="caution">
    <text evidence="6">The sequence shown here is derived from an EMBL/GenBank/DDBJ whole genome shotgun (WGS) entry which is preliminary data.</text>
</comment>
<comment type="pathway">
    <text evidence="1">Carbohydrate acid metabolism.</text>
</comment>
<name>A0A2P8H1U5_9BACL</name>
<dbReference type="GO" id="GO:0016829">
    <property type="term" value="F:lyase activity"/>
    <property type="evidence" value="ECO:0007669"/>
    <property type="project" value="UniProtKB-KW"/>
</dbReference>
<dbReference type="OrthoDB" id="9802667at2"/>
<evidence type="ECO:0000256" key="1">
    <source>
        <dbReference type="ARBA" id="ARBA00004761"/>
    </source>
</evidence>
<evidence type="ECO:0000256" key="3">
    <source>
        <dbReference type="ARBA" id="ARBA00011233"/>
    </source>
</evidence>
<dbReference type="CDD" id="cd00452">
    <property type="entry name" value="KDPG_aldolase"/>
    <property type="match status" value="1"/>
</dbReference>
<gene>
    <name evidence="6" type="ORF">B0H99_106205</name>
</gene>
<comment type="subunit">
    <text evidence="3">Homotrimer.</text>
</comment>
<dbReference type="PROSITE" id="PS00160">
    <property type="entry name" value="ALDOLASE_KDPG_KHG_2"/>
    <property type="match status" value="1"/>
</dbReference>
<dbReference type="SUPFAM" id="SSF51569">
    <property type="entry name" value="Aldolase"/>
    <property type="match status" value="1"/>
</dbReference>
<evidence type="ECO:0000256" key="5">
    <source>
        <dbReference type="ARBA" id="ARBA00023277"/>
    </source>
</evidence>
<protein>
    <submittedName>
        <fullName evidence="6">2-keto-3-deoxy-phosphogluconate aldolase</fullName>
    </submittedName>
</protein>
<dbReference type="NCBIfam" id="TIGR01182">
    <property type="entry name" value="eda"/>
    <property type="match status" value="1"/>
</dbReference>